<comment type="caution">
    <text evidence="2">The sequence shown here is derived from an EMBL/GenBank/DDBJ whole genome shotgun (WGS) entry which is preliminary data.</text>
</comment>
<keyword evidence="3" id="KW-1185">Reference proteome</keyword>
<dbReference type="Proteomes" id="UP000641646">
    <property type="component" value="Unassembled WGS sequence"/>
</dbReference>
<name>A0A926ZEL5_9CYAN</name>
<feature type="chain" id="PRO_5036818635" evidence="1">
    <location>
        <begin position="21"/>
        <end position="181"/>
    </location>
</feature>
<protein>
    <submittedName>
        <fullName evidence="2">Uncharacterized protein</fullName>
    </submittedName>
</protein>
<dbReference type="RefSeq" id="WP_190461528.1">
    <property type="nucleotide sequence ID" value="NZ_JACJPW010000003.1"/>
</dbReference>
<gene>
    <name evidence="2" type="ORF">H6G03_01955</name>
</gene>
<evidence type="ECO:0000313" key="3">
    <source>
        <dbReference type="Proteomes" id="UP000641646"/>
    </source>
</evidence>
<feature type="signal peptide" evidence="1">
    <location>
        <begin position="1"/>
        <end position="20"/>
    </location>
</feature>
<dbReference type="EMBL" id="JACJPW010000003">
    <property type="protein sequence ID" value="MBD2179885.1"/>
    <property type="molecule type" value="Genomic_DNA"/>
</dbReference>
<evidence type="ECO:0000256" key="1">
    <source>
        <dbReference type="SAM" id="SignalP"/>
    </source>
</evidence>
<evidence type="ECO:0000313" key="2">
    <source>
        <dbReference type="EMBL" id="MBD2179885.1"/>
    </source>
</evidence>
<reference evidence="2" key="2">
    <citation type="submission" date="2020-08" db="EMBL/GenBank/DDBJ databases">
        <authorList>
            <person name="Chen M."/>
            <person name="Teng W."/>
            <person name="Zhao L."/>
            <person name="Hu C."/>
            <person name="Zhou Y."/>
            <person name="Han B."/>
            <person name="Song L."/>
            <person name="Shu W."/>
        </authorList>
    </citation>
    <scope>NUCLEOTIDE SEQUENCE</scope>
    <source>
        <strain evidence="2">FACHB-1375</strain>
    </source>
</reference>
<reference evidence="2" key="1">
    <citation type="journal article" date="2015" name="ISME J.">
        <title>Draft Genome Sequence of Streptomyces incarnatus NRRL8089, which Produces the Nucleoside Antibiotic Sinefungin.</title>
        <authorList>
            <person name="Oshima K."/>
            <person name="Hattori M."/>
            <person name="Shimizu H."/>
            <person name="Fukuda K."/>
            <person name="Nemoto M."/>
            <person name="Inagaki K."/>
            <person name="Tamura T."/>
        </authorList>
    </citation>
    <scope>NUCLEOTIDE SEQUENCE</scope>
    <source>
        <strain evidence="2">FACHB-1375</strain>
    </source>
</reference>
<dbReference type="AlphaFoldDB" id="A0A926ZEL5"/>
<accession>A0A926ZEL5</accession>
<keyword evidence="1" id="KW-0732">Signal</keyword>
<organism evidence="2 3">
    <name type="scientific">Aerosakkonema funiforme FACHB-1375</name>
    <dbReference type="NCBI Taxonomy" id="2949571"/>
    <lineage>
        <taxon>Bacteria</taxon>
        <taxon>Bacillati</taxon>
        <taxon>Cyanobacteriota</taxon>
        <taxon>Cyanophyceae</taxon>
        <taxon>Oscillatoriophycideae</taxon>
        <taxon>Aerosakkonematales</taxon>
        <taxon>Aerosakkonemataceae</taxon>
        <taxon>Aerosakkonema</taxon>
    </lineage>
</organism>
<sequence length="181" mass="20047">MKKKVFLVAAIGCLTIPIGAAGLFGSVADSSVNAQQFISGSTAIAQRTNQVRNPDEPINVTLNERFSLANSLMRIKQIQGALTSFRTLTARSKPKLGQTAIATIGNTDPETQTLGFTNWVGAVEGTVRQQNYQIKKLEFELAKKQFEDKQISQTAFNQKRAAYQQAEREFQNFLNSFRIVD</sequence>
<proteinExistence type="predicted"/>